<evidence type="ECO:0000313" key="2">
    <source>
        <dbReference type="EMBL" id="GAA4361721.1"/>
    </source>
</evidence>
<name>A0ABP8ILE6_9GAMM</name>
<reference evidence="3" key="1">
    <citation type="journal article" date="2019" name="Int. J. Syst. Evol. Microbiol.">
        <title>The Global Catalogue of Microorganisms (GCM) 10K type strain sequencing project: providing services to taxonomists for standard genome sequencing and annotation.</title>
        <authorList>
            <consortium name="The Broad Institute Genomics Platform"/>
            <consortium name="The Broad Institute Genome Sequencing Center for Infectious Disease"/>
            <person name="Wu L."/>
            <person name="Ma J."/>
        </authorList>
    </citation>
    <scope>NUCLEOTIDE SEQUENCE [LARGE SCALE GENOMIC DNA]</scope>
    <source>
        <strain evidence="3">JCM 17728</strain>
    </source>
</reference>
<comment type="caution">
    <text evidence="2">The sequence shown here is derived from an EMBL/GenBank/DDBJ whole genome shotgun (WGS) entry which is preliminary data.</text>
</comment>
<dbReference type="Proteomes" id="UP001501011">
    <property type="component" value="Unassembled WGS sequence"/>
</dbReference>
<dbReference type="RefSeq" id="WP_345292614.1">
    <property type="nucleotide sequence ID" value="NZ_BAABFV010000001.1"/>
</dbReference>
<protein>
    <submittedName>
        <fullName evidence="2">Uncharacterized protein</fullName>
    </submittedName>
</protein>
<gene>
    <name evidence="2" type="ORF">GCM10023151_15280</name>
</gene>
<organism evidence="2 3">
    <name type="scientific">Kangiella marina</name>
    <dbReference type="NCBI Taxonomy" id="1079178"/>
    <lineage>
        <taxon>Bacteria</taxon>
        <taxon>Pseudomonadati</taxon>
        <taxon>Pseudomonadota</taxon>
        <taxon>Gammaproteobacteria</taxon>
        <taxon>Kangiellales</taxon>
        <taxon>Kangiellaceae</taxon>
        <taxon>Kangiella</taxon>
    </lineage>
</organism>
<keyword evidence="1" id="KW-0472">Membrane</keyword>
<feature type="transmembrane region" description="Helical" evidence="1">
    <location>
        <begin position="34"/>
        <end position="51"/>
    </location>
</feature>
<keyword evidence="1" id="KW-0812">Transmembrane</keyword>
<dbReference type="EMBL" id="BAABFV010000001">
    <property type="protein sequence ID" value="GAA4361721.1"/>
    <property type="molecule type" value="Genomic_DNA"/>
</dbReference>
<feature type="transmembrane region" description="Helical" evidence="1">
    <location>
        <begin position="6"/>
        <end position="27"/>
    </location>
</feature>
<sequence>MNLKSIIIVVLIILALLCLPFFIELSFLSTYNSYAAGVLSPIAILLAIWQIRASNNQTNTQLQNLKNQISQSSLIQSLEKIDSDIQIILNNIQITINGDESNLSEVLISDPLPAWQYIIPDYSKLDSFANEQELKLQELLKDKTIKLIITAVKLCRELKKLRNYCDELHSISNNNAIQVYYSTKYKLLNERLCTKGYPIKAWDPNEYNR</sequence>
<proteinExistence type="predicted"/>
<keyword evidence="1" id="KW-1133">Transmembrane helix</keyword>
<evidence type="ECO:0000313" key="3">
    <source>
        <dbReference type="Proteomes" id="UP001501011"/>
    </source>
</evidence>
<evidence type="ECO:0000256" key="1">
    <source>
        <dbReference type="SAM" id="Phobius"/>
    </source>
</evidence>
<accession>A0ABP8ILE6</accession>
<keyword evidence="3" id="KW-1185">Reference proteome</keyword>